<keyword evidence="5" id="KW-0863">Zinc-finger</keyword>
<keyword evidence="4" id="KW-0479">Metal-binding</keyword>
<dbReference type="Proteomes" id="UP000094565">
    <property type="component" value="Chromosome 2"/>
</dbReference>
<evidence type="ECO:0000256" key="2">
    <source>
        <dbReference type="ARBA" id="ARBA00009679"/>
    </source>
</evidence>
<dbReference type="InterPro" id="IPR012340">
    <property type="entry name" value="NA-bd_OB-fold"/>
</dbReference>
<dbReference type="AlphaFoldDB" id="A0A1B2JDL0"/>
<dbReference type="PANTHER" id="PTHR13454">
    <property type="entry name" value="PROTEIN MCM10 HOMOLOG"/>
    <property type="match status" value="1"/>
</dbReference>
<comment type="similarity">
    <text evidence="2">Belongs to the MCM10 family.</text>
</comment>
<dbReference type="InterPro" id="IPR040184">
    <property type="entry name" value="Mcm10"/>
</dbReference>
<keyword evidence="7" id="KW-0539">Nucleus</keyword>
<organism evidence="11 12">
    <name type="scientific">Komagataella pastoris</name>
    <name type="common">Yeast</name>
    <name type="synonym">Pichia pastoris</name>
    <dbReference type="NCBI Taxonomy" id="4922"/>
    <lineage>
        <taxon>Eukaryota</taxon>
        <taxon>Fungi</taxon>
        <taxon>Dikarya</taxon>
        <taxon>Ascomycota</taxon>
        <taxon>Saccharomycotina</taxon>
        <taxon>Pichiomycetes</taxon>
        <taxon>Pichiales</taxon>
        <taxon>Pichiaceae</taxon>
        <taxon>Komagataella</taxon>
    </lineage>
</organism>
<dbReference type="GO" id="GO:0003697">
    <property type="term" value="F:single-stranded DNA binding"/>
    <property type="evidence" value="ECO:0007669"/>
    <property type="project" value="InterPro"/>
</dbReference>
<name>A0A1B2JDL0_PICPA</name>
<dbReference type="Pfam" id="PF22379">
    <property type="entry name" value="OB_MCM10"/>
    <property type="match status" value="1"/>
</dbReference>
<feature type="domain" description="MCM10 OB-fold" evidence="10">
    <location>
        <begin position="126"/>
        <end position="245"/>
    </location>
</feature>
<dbReference type="GO" id="GO:0003688">
    <property type="term" value="F:DNA replication origin binding"/>
    <property type="evidence" value="ECO:0007669"/>
    <property type="project" value="TreeGrafter"/>
</dbReference>
<dbReference type="SUPFAM" id="SSF50249">
    <property type="entry name" value="Nucleic acid-binding proteins"/>
    <property type="match status" value="1"/>
</dbReference>
<feature type="domain" description="Zinc finger Mcm10/DnaG-type" evidence="9">
    <location>
        <begin position="267"/>
        <end position="312"/>
    </location>
</feature>
<evidence type="ECO:0000256" key="5">
    <source>
        <dbReference type="ARBA" id="ARBA00022771"/>
    </source>
</evidence>
<evidence type="ECO:0000256" key="3">
    <source>
        <dbReference type="ARBA" id="ARBA00022705"/>
    </source>
</evidence>
<dbReference type="InterPro" id="IPR015408">
    <property type="entry name" value="Znf_Mcm10/DnaG"/>
</dbReference>
<accession>A0A1B2JDL0</accession>
<dbReference type="EMBL" id="CP014585">
    <property type="protein sequence ID" value="ANZ76153.1"/>
    <property type="molecule type" value="Genomic_DNA"/>
</dbReference>
<evidence type="ECO:0000313" key="11">
    <source>
        <dbReference type="EMBL" id="ANZ76153.1"/>
    </source>
</evidence>
<evidence type="ECO:0000256" key="7">
    <source>
        <dbReference type="ARBA" id="ARBA00023242"/>
    </source>
</evidence>
<evidence type="ECO:0000256" key="6">
    <source>
        <dbReference type="ARBA" id="ARBA00022833"/>
    </source>
</evidence>
<evidence type="ECO:0000259" key="9">
    <source>
        <dbReference type="Pfam" id="PF09329"/>
    </source>
</evidence>
<comment type="subcellular location">
    <subcellularLocation>
        <location evidence="1">Nucleus</location>
    </subcellularLocation>
</comment>
<protein>
    <submittedName>
        <fullName evidence="11">BA75_02976T0</fullName>
    </submittedName>
</protein>
<evidence type="ECO:0000256" key="8">
    <source>
        <dbReference type="SAM" id="MobiDB-lite"/>
    </source>
</evidence>
<evidence type="ECO:0000256" key="4">
    <source>
        <dbReference type="ARBA" id="ARBA00022723"/>
    </source>
</evidence>
<keyword evidence="12" id="KW-1185">Reference proteome</keyword>
<dbReference type="PANTHER" id="PTHR13454:SF11">
    <property type="entry name" value="PROTEIN MCM10 HOMOLOG"/>
    <property type="match status" value="1"/>
</dbReference>
<evidence type="ECO:0000256" key="1">
    <source>
        <dbReference type="ARBA" id="ARBA00004123"/>
    </source>
</evidence>
<dbReference type="Gene3D" id="2.40.50.140">
    <property type="entry name" value="Nucleic acid-binding proteins"/>
    <property type="match status" value="1"/>
</dbReference>
<feature type="region of interest" description="Disordered" evidence="8">
    <location>
        <begin position="1"/>
        <end position="50"/>
    </location>
</feature>
<dbReference type="GO" id="GO:0043596">
    <property type="term" value="C:nuclear replication fork"/>
    <property type="evidence" value="ECO:0007669"/>
    <property type="project" value="TreeGrafter"/>
</dbReference>
<evidence type="ECO:0000313" key="12">
    <source>
        <dbReference type="Proteomes" id="UP000094565"/>
    </source>
</evidence>
<sequence length="544" mass="63144">MSDQFGSSYVDPREYHSEGEEYEINSDQDDLQSKEPDGTYNQNESKTSEMVGYFEQQRKILELEKKLREKEKERTKIGVFAQRVATRDELKREQEQKLEHIMKQRTYTFDFGDLSIEKRDTDEKEKFTGLYINVRYLDKGAVNSMMADKKILRIEKLLAKVYPPLYQPPLYPNWVVVGLIIRKNETKLTMNKTSNYKKMTISNFSQSVDLMLFGKALQKYWKLQVGAVIAILNPGIWKYNFKSADNSMHQGFNLTLKDNHDSILEIGKSRDLGFCSSLKRDGNICKTPINTQKSKHCTYHTELAMKKSTSKRLELSSAFRMRYPGESNEETSVHKHVYMKKGGRQLQGFLQSDPLSERELNKKELAARRQFSDSLSQKAFMEENFKRTNVNKAELRSKKEKQLFKELEMRRRFVEKGATFFKDEEIETNAEKVEKIRVSNAAFSSGTVNRIGFNPTQRLFSKSNKNGIKVKAATNLKDFVHESETKEKHLDLSKHDIKKRRKKALEVVRRFQKPNGVANVEADSICKKKPTKVVLPDSGSDSDF</sequence>
<proteinExistence type="inferred from homology"/>
<evidence type="ECO:0000259" key="10">
    <source>
        <dbReference type="Pfam" id="PF22379"/>
    </source>
</evidence>
<dbReference type="OrthoDB" id="273123at2759"/>
<keyword evidence="3" id="KW-0235">DNA replication</keyword>
<reference evidence="11 12" key="1">
    <citation type="submission" date="2016-02" db="EMBL/GenBank/DDBJ databases">
        <title>Comparative genomic and transcriptomic foundation for Pichia pastoris.</title>
        <authorList>
            <person name="Love K.R."/>
            <person name="Shah K.A."/>
            <person name="Whittaker C.A."/>
            <person name="Wu J."/>
            <person name="Bartlett M.C."/>
            <person name="Ma D."/>
            <person name="Leeson R.L."/>
            <person name="Priest M."/>
            <person name="Young S.K."/>
            <person name="Love J.C."/>
        </authorList>
    </citation>
    <scope>NUCLEOTIDE SEQUENCE [LARGE SCALE GENOMIC DNA]</scope>
    <source>
        <strain evidence="11 12">ATCC 28485</strain>
    </source>
</reference>
<keyword evidence="6" id="KW-0862">Zinc</keyword>
<dbReference type="GO" id="GO:0008270">
    <property type="term" value="F:zinc ion binding"/>
    <property type="evidence" value="ECO:0007669"/>
    <property type="project" value="UniProtKB-KW"/>
</dbReference>
<dbReference type="InterPro" id="IPR055065">
    <property type="entry name" value="OB_MCM10"/>
</dbReference>
<feature type="compositionally biased region" description="Acidic residues" evidence="8">
    <location>
        <begin position="20"/>
        <end position="30"/>
    </location>
</feature>
<dbReference type="GO" id="GO:0006270">
    <property type="term" value="P:DNA replication initiation"/>
    <property type="evidence" value="ECO:0007669"/>
    <property type="project" value="InterPro"/>
</dbReference>
<gene>
    <name evidence="11" type="primary">MCM10</name>
    <name evidence="11" type="ORF">ATY40_BA7502976</name>
</gene>
<dbReference type="Pfam" id="PF09329">
    <property type="entry name" value="zf-primase"/>
    <property type="match status" value="1"/>
</dbReference>